<accession>A0A6C0IE65</accession>
<reference evidence="1" key="1">
    <citation type="journal article" date="2020" name="Nature">
        <title>Giant virus diversity and host interactions through global metagenomics.</title>
        <authorList>
            <person name="Schulz F."/>
            <person name="Roux S."/>
            <person name="Paez-Espino D."/>
            <person name="Jungbluth S."/>
            <person name="Walsh D.A."/>
            <person name="Denef V.J."/>
            <person name="McMahon K.D."/>
            <person name="Konstantinidis K.T."/>
            <person name="Eloe-Fadrosh E.A."/>
            <person name="Kyrpides N.C."/>
            <person name="Woyke T."/>
        </authorList>
    </citation>
    <scope>NUCLEOTIDE SEQUENCE</scope>
    <source>
        <strain evidence="1">GVMAG-M-3300023184-72</strain>
    </source>
</reference>
<organism evidence="1">
    <name type="scientific">viral metagenome</name>
    <dbReference type="NCBI Taxonomy" id="1070528"/>
    <lineage>
        <taxon>unclassified sequences</taxon>
        <taxon>metagenomes</taxon>
        <taxon>organismal metagenomes</taxon>
    </lineage>
</organism>
<name>A0A6C0IE65_9ZZZZ</name>
<protein>
    <submittedName>
        <fullName evidence="1">Uncharacterized protein</fullName>
    </submittedName>
</protein>
<dbReference type="EMBL" id="MN740163">
    <property type="protein sequence ID" value="QHT91152.1"/>
    <property type="molecule type" value="Genomic_DNA"/>
</dbReference>
<sequence length="100" mass="12082">MNIIVSTMKIHNYSIVSTIQIVNKKPVKKSTDVNYNYDDDYSIDSYYDYDYCDYDYERIECENCSRLFLNTLIDNGLCEMCSNKRQRKLEIFRRKMKINN</sequence>
<dbReference type="AlphaFoldDB" id="A0A6C0IE65"/>
<proteinExistence type="predicted"/>
<evidence type="ECO:0000313" key="1">
    <source>
        <dbReference type="EMBL" id="QHT91152.1"/>
    </source>
</evidence>